<dbReference type="AlphaFoldDB" id="A0A1S3HUR0"/>
<keyword evidence="1" id="KW-1185">Reference proteome</keyword>
<name>A0A1S3HUR0_LINAN</name>
<accession>A0A1S3HUR0</accession>
<gene>
    <name evidence="2" type="primary">LOC106158384</name>
</gene>
<dbReference type="InParanoid" id="A0A1S3HUR0"/>
<dbReference type="Gene3D" id="2.10.80.10">
    <property type="entry name" value="Lipase, subunit A"/>
    <property type="match status" value="1"/>
</dbReference>
<dbReference type="Proteomes" id="UP000085678">
    <property type="component" value="Unplaced"/>
</dbReference>
<reference evidence="2" key="1">
    <citation type="submission" date="2025-08" db="UniProtKB">
        <authorList>
            <consortium name="RefSeq"/>
        </authorList>
    </citation>
    <scope>IDENTIFICATION</scope>
    <source>
        <tissue evidence="2">Gonads</tissue>
    </source>
</reference>
<sequence length="100" mass="10759">MHAYKRCSSDTDCYGGKTMCCVPNRYGRWYCRSRGRQYSICSISGSANRCPCREGLECISARGNQWFGGLAAILVNPDSGLCNTIKVTTGGSGESGDGDL</sequence>
<dbReference type="GeneID" id="106158384"/>
<protein>
    <submittedName>
        <fullName evidence="2">Uncharacterized protein LOC106158384</fullName>
    </submittedName>
</protein>
<evidence type="ECO:0000313" key="1">
    <source>
        <dbReference type="Proteomes" id="UP000085678"/>
    </source>
</evidence>
<evidence type="ECO:0000313" key="2">
    <source>
        <dbReference type="RefSeq" id="XP_013389780.1"/>
    </source>
</evidence>
<proteinExistence type="predicted"/>
<organism evidence="1 2">
    <name type="scientific">Lingula anatina</name>
    <name type="common">Brachiopod</name>
    <name type="synonym">Lingula unguis</name>
    <dbReference type="NCBI Taxonomy" id="7574"/>
    <lineage>
        <taxon>Eukaryota</taxon>
        <taxon>Metazoa</taxon>
        <taxon>Spiralia</taxon>
        <taxon>Lophotrochozoa</taxon>
        <taxon>Brachiopoda</taxon>
        <taxon>Linguliformea</taxon>
        <taxon>Lingulata</taxon>
        <taxon>Lingulida</taxon>
        <taxon>Linguloidea</taxon>
        <taxon>Lingulidae</taxon>
        <taxon>Lingula</taxon>
    </lineage>
</organism>
<dbReference type="RefSeq" id="XP_013389780.1">
    <property type="nucleotide sequence ID" value="XM_013534326.1"/>
</dbReference>
<dbReference type="KEGG" id="lak:106158384"/>